<name>A0ABU8EV77_9GAMM</name>
<feature type="transmembrane region" description="Helical" evidence="13">
    <location>
        <begin position="80"/>
        <end position="99"/>
    </location>
</feature>
<gene>
    <name evidence="15" type="ORF">WAE96_14480</name>
</gene>
<dbReference type="InterPro" id="IPR052168">
    <property type="entry name" value="Cytochrome_b561_oxidase"/>
</dbReference>
<accession>A0ABU8EV77</accession>
<evidence type="ECO:0000313" key="15">
    <source>
        <dbReference type="EMBL" id="MEI4550874.1"/>
    </source>
</evidence>
<keyword evidence="6 13" id="KW-0812">Transmembrane</keyword>
<evidence type="ECO:0000256" key="3">
    <source>
        <dbReference type="ARBA" id="ARBA00022448"/>
    </source>
</evidence>
<feature type="transmembrane region" description="Helical" evidence="13">
    <location>
        <begin position="12"/>
        <end position="32"/>
    </location>
</feature>
<evidence type="ECO:0000256" key="11">
    <source>
        <dbReference type="ARBA" id="ARBA00023136"/>
    </source>
</evidence>
<sequence length="179" mass="19888">MNIPSLNRTTRYFHWLSAFIMLGLISVGYYMVYWEVWALYPTHKSIGVLALLVVLPRALYRLQKGLLTPTSAVSHHQQKLIDAAHWALLAGTILMPISGMLYSGFGGYGIDIFGFTLVASNYIDSAAVPYNETIFIFAKAAHSYIAYGLTGLIALHILGAFKHHLLSKDVTLLRMLGRA</sequence>
<evidence type="ECO:0000256" key="4">
    <source>
        <dbReference type="ARBA" id="ARBA00022475"/>
    </source>
</evidence>
<keyword evidence="8" id="KW-0249">Electron transport</keyword>
<keyword evidence="4" id="KW-1003">Cell membrane</keyword>
<feature type="domain" description="Cytochrome b561 bacterial/Ni-hydrogenase" evidence="14">
    <location>
        <begin position="7"/>
        <end position="177"/>
    </location>
</feature>
<dbReference type="SUPFAM" id="SSF81342">
    <property type="entry name" value="Transmembrane di-heme cytochromes"/>
    <property type="match status" value="1"/>
</dbReference>
<dbReference type="Proteomes" id="UP001382455">
    <property type="component" value="Unassembled WGS sequence"/>
</dbReference>
<organism evidence="15 16">
    <name type="scientific">Pseudoalteromonas spongiae</name>
    <dbReference type="NCBI Taxonomy" id="298657"/>
    <lineage>
        <taxon>Bacteria</taxon>
        <taxon>Pseudomonadati</taxon>
        <taxon>Pseudomonadota</taxon>
        <taxon>Gammaproteobacteria</taxon>
        <taxon>Alteromonadales</taxon>
        <taxon>Pseudoalteromonadaceae</taxon>
        <taxon>Pseudoalteromonas</taxon>
    </lineage>
</organism>
<proteinExistence type="inferred from homology"/>
<comment type="caution">
    <text evidence="15">The sequence shown here is derived from an EMBL/GenBank/DDBJ whole genome shotgun (WGS) entry which is preliminary data.</text>
</comment>
<feature type="transmembrane region" description="Helical" evidence="13">
    <location>
        <begin position="144"/>
        <end position="165"/>
    </location>
</feature>
<evidence type="ECO:0000313" key="16">
    <source>
        <dbReference type="Proteomes" id="UP001382455"/>
    </source>
</evidence>
<keyword evidence="7" id="KW-0479">Metal-binding</keyword>
<comment type="similarity">
    <text evidence="12">Belongs to the cytochrome b561 family.</text>
</comment>
<dbReference type="EMBL" id="JBAWKS010000002">
    <property type="protein sequence ID" value="MEI4550874.1"/>
    <property type="molecule type" value="Genomic_DNA"/>
</dbReference>
<keyword evidence="5" id="KW-0349">Heme</keyword>
<comment type="subcellular location">
    <subcellularLocation>
        <location evidence="2">Cell membrane</location>
        <topology evidence="2">Multi-pass membrane protein</topology>
    </subcellularLocation>
</comment>
<dbReference type="Pfam" id="PF01292">
    <property type="entry name" value="Ni_hydr_CYTB"/>
    <property type="match status" value="1"/>
</dbReference>
<feature type="transmembrane region" description="Helical" evidence="13">
    <location>
        <begin position="38"/>
        <end position="59"/>
    </location>
</feature>
<keyword evidence="9 13" id="KW-1133">Transmembrane helix</keyword>
<evidence type="ECO:0000256" key="13">
    <source>
        <dbReference type="SAM" id="Phobius"/>
    </source>
</evidence>
<keyword evidence="16" id="KW-1185">Reference proteome</keyword>
<dbReference type="InterPro" id="IPR016174">
    <property type="entry name" value="Di-haem_cyt_TM"/>
</dbReference>
<dbReference type="RefSeq" id="WP_336435947.1">
    <property type="nucleotide sequence ID" value="NZ_JBAWKS010000002.1"/>
</dbReference>
<comment type="cofactor">
    <cofactor evidence="1">
        <name>heme b</name>
        <dbReference type="ChEBI" id="CHEBI:60344"/>
    </cofactor>
</comment>
<protein>
    <submittedName>
        <fullName evidence="15">Cytochrome b</fullName>
    </submittedName>
</protein>
<evidence type="ECO:0000256" key="6">
    <source>
        <dbReference type="ARBA" id="ARBA00022692"/>
    </source>
</evidence>
<evidence type="ECO:0000256" key="12">
    <source>
        <dbReference type="ARBA" id="ARBA00037975"/>
    </source>
</evidence>
<evidence type="ECO:0000256" key="8">
    <source>
        <dbReference type="ARBA" id="ARBA00022982"/>
    </source>
</evidence>
<dbReference type="PANTHER" id="PTHR30529">
    <property type="entry name" value="CYTOCHROME B561"/>
    <property type="match status" value="1"/>
</dbReference>
<keyword evidence="11 13" id="KW-0472">Membrane</keyword>
<dbReference type="InterPro" id="IPR011577">
    <property type="entry name" value="Cyt_b561_bac/Ni-Hgenase"/>
</dbReference>
<evidence type="ECO:0000259" key="14">
    <source>
        <dbReference type="Pfam" id="PF01292"/>
    </source>
</evidence>
<evidence type="ECO:0000256" key="2">
    <source>
        <dbReference type="ARBA" id="ARBA00004651"/>
    </source>
</evidence>
<keyword evidence="10" id="KW-0408">Iron</keyword>
<keyword evidence="3" id="KW-0813">Transport</keyword>
<evidence type="ECO:0000256" key="10">
    <source>
        <dbReference type="ARBA" id="ARBA00023004"/>
    </source>
</evidence>
<evidence type="ECO:0000256" key="7">
    <source>
        <dbReference type="ARBA" id="ARBA00022723"/>
    </source>
</evidence>
<dbReference type="PANTHER" id="PTHR30529:SF7">
    <property type="entry name" value="CYTOCHROME B561 BACTERIAL_NI-HYDROGENASE DOMAIN-CONTAINING PROTEIN"/>
    <property type="match status" value="1"/>
</dbReference>
<evidence type="ECO:0000256" key="5">
    <source>
        <dbReference type="ARBA" id="ARBA00022617"/>
    </source>
</evidence>
<evidence type="ECO:0000256" key="9">
    <source>
        <dbReference type="ARBA" id="ARBA00022989"/>
    </source>
</evidence>
<evidence type="ECO:0000256" key="1">
    <source>
        <dbReference type="ARBA" id="ARBA00001970"/>
    </source>
</evidence>
<reference evidence="15 16" key="1">
    <citation type="submission" date="2023-12" db="EMBL/GenBank/DDBJ databases">
        <title>Friends and Foes: Symbiotic and Algicidal bacterial influence on Karenia brevis blooms.</title>
        <authorList>
            <person name="Fei C."/>
            <person name="Mohamed A.R."/>
            <person name="Booker A."/>
            <person name="Arshad M."/>
            <person name="Klass S."/>
            <person name="Ahn S."/>
            <person name="Gilbert P.M."/>
            <person name="Heil C.A."/>
            <person name="Martinez J.M."/>
            <person name="Amin S.A."/>
        </authorList>
    </citation>
    <scope>NUCLEOTIDE SEQUENCE [LARGE SCALE GENOMIC DNA]</scope>
    <source>
        <strain evidence="15 16">CE15</strain>
    </source>
</reference>